<evidence type="ECO:0000313" key="4">
    <source>
        <dbReference type="Proteomes" id="UP000018291"/>
    </source>
</evidence>
<evidence type="ECO:0000256" key="1">
    <source>
        <dbReference type="ARBA" id="ARBA00023002"/>
    </source>
</evidence>
<dbReference type="InterPro" id="IPR016161">
    <property type="entry name" value="Ald_DH/histidinol_DH"/>
</dbReference>
<dbReference type="Pfam" id="PF00171">
    <property type="entry name" value="Aldedh"/>
    <property type="match status" value="1"/>
</dbReference>
<dbReference type="SUPFAM" id="SSF53720">
    <property type="entry name" value="ALDH-like"/>
    <property type="match status" value="1"/>
</dbReference>
<keyword evidence="4" id="KW-1185">Reference proteome</keyword>
<comment type="caution">
    <text evidence="3">The sequence shown here is derived from an EMBL/GenBank/DDBJ whole genome shotgun (WGS) entry which is preliminary data.</text>
</comment>
<accession>R4Z786</accession>
<dbReference type="PANTHER" id="PTHR11063">
    <property type="entry name" value="GLUTAMATE SEMIALDEHYDE DEHYDROGENASE"/>
    <property type="match status" value="1"/>
</dbReference>
<name>R4Z786_9ACTN</name>
<evidence type="ECO:0000259" key="2">
    <source>
        <dbReference type="Pfam" id="PF00171"/>
    </source>
</evidence>
<protein>
    <submittedName>
        <fullName evidence="3">Putative gamma-glutamyl phosphate reductase protein</fullName>
    </submittedName>
</protein>
<organism evidence="3 4">
    <name type="scientific">Candidatus Neomicrothrix parvicella RN1</name>
    <dbReference type="NCBI Taxonomy" id="1229780"/>
    <lineage>
        <taxon>Bacteria</taxon>
        <taxon>Bacillati</taxon>
        <taxon>Actinomycetota</taxon>
        <taxon>Acidimicrobiia</taxon>
        <taxon>Acidimicrobiales</taxon>
        <taxon>Microthrixaceae</taxon>
        <taxon>Candidatus Neomicrothrix</taxon>
    </lineage>
</organism>
<dbReference type="InterPro" id="IPR016163">
    <property type="entry name" value="Ald_DH_C"/>
</dbReference>
<proteinExistence type="predicted"/>
<dbReference type="GO" id="GO:0004350">
    <property type="term" value="F:glutamate-5-semialdehyde dehydrogenase activity"/>
    <property type="evidence" value="ECO:0007669"/>
    <property type="project" value="TreeGrafter"/>
</dbReference>
<sequence length="506" mass="52687">MNPGNHTATEPLCELTEGMPIVVGGDRIVRVTAELASSFTDGDRLLTVPSTGALLHVPASVGRVTEAAVGRAAAAFADMGAVSDQAVTAFFETFADRLADDAIFAPIAMANAADIAAAQAKSRSTTRLVLSDTMRSDMIDGLRTWAAAPSGRDQVVDRVEHEGWLVELQRAGLGVVGFVFEGRPNVFADACGVIRSGNTVVFRIGSDALGTAEAIVEHALNPAIEAAGLPDGAASLVAASERSAGHALFSDQRLALAVARGSGAAVAQLGAVAQGAGVPVSLHGTGGAWIIAGDSADADRLEAAVTASLDRKVCNTLNTAIVLRSRADELVPRVLAGLAAAAASLHTNPKLWMHESATGLVPDSWMAEAAIARAEGNVTEPGAEPLDETGLGREWEWEGSPEIGLAVADDLAQAMSWFNEWSPHFVVSIVADATDEAEAAYQGLDAPFIGNGFTRWVDGQYAFDRPELGLSNWEQGRLFGRGGVLSGDSVFTLRARVHQSDPSVHR</sequence>
<dbReference type="STRING" id="1229780.BN381_60081"/>
<dbReference type="Gene3D" id="3.40.605.10">
    <property type="entry name" value="Aldehyde Dehydrogenase, Chain A, domain 1"/>
    <property type="match status" value="1"/>
</dbReference>
<keyword evidence="1" id="KW-0560">Oxidoreductase</keyword>
<dbReference type="InterPro" id="IPR015590">
    <property type="entry name" value="Aldehyde_DH_dom"/>
</dbReference>
<dbReference type="eggNOG" id="COG0014">
    <property type="taxonomic scope" value="Bacteria"/>
</dbReference>
<dbReference type="Gene3D" id="3.40.309.10">
    <property type="entry name" value="Aldehyde Dehydrogenase, Chain A, domain 2"/>
    <property type="match status" value="1"/>
</dbReference>
<dbReference type="RefSeq" id="WP_012229667.1">
    <property type="nucleotide sequence ID" value="NZ_HG422565.1"/>
</dbReference>
<dbReference type="Proteomes" id="UP000018291">
    <property type="component" value="Unassembled WGS sequence"/>
</dbReference>
<dbReference type="InterPro" id="IPR016162">
    <property type="entry name" value="Ald_DH_N"/>
</dbReference>
<feature type="domain" description="Aldehyde dehydrogenase" evidence="2">
    <location>
        <begin position="54"/>
        <end position="339"/>
    </location>
</feature>
<evidence type="ECO:0000313" key="3">
    <source>
        <dbReference type="EMBL" id="CCM65177.1"/>
    </source>
</evidence>
<dbReference type="PANTHER" id="PTHR11063:SF8">
    <property type="entry name" value="DELTA-1-PYRROLINE-5-CARBOXYLATE SYNTHASE"/>
    <property type="match status" value="1"/>
</dbReference>
<gene>
    <name evidence="3" type="primary">proA</name>
    <name evidence="3" type="ORF">BN381_60081</name>
</gene>
<dbReference type="AlphaFoldDB" id="R4Z786"/>
<dbReference type="HOGENOM" id="CLU_544969_0_0_11"/>
<reference evidence="3 4" key="1">
    <citation type="journal article" date="2013" name="ISME J.">
        <title>Metabolic model for the filamentous 'Candidatus Microthrix parvicella' based on genomic and metagenomic analyses.</title>
        <authorList>
            <person name="Jon McIlroy S."/>
            <person name="Kristiansen R."/>
            <person name="Albertsen M."/>
            <person name="Michael Karst S."/>
            <person name="Rossetti S."/>
            <person name="Lund Nielsen J."/>
            <person name="Tandoi V."/>
            <person name="James Seviour R."/>
            <person name="Nielsen P.H."/>
        </authorList>
    </citation>
    <scope>NUCLEOTIDE SEQUENCE [LARGE SCALE GENOMIC DNA]</scope>
    <source>
        <strain evidence="3 4">RN1</strain>
    </source>
</reference>
<dbReference type="EMBL" id="CANL01000056">
    <property type="protein sequence ID" value="CCM65177.1"/>
    <property type="molecule type" value="Genomic_DNA"/>
</dbReference>